<evidence type="ECO:0000313" key="3">
    <source>
        <dbReference type="EMBL" id="CAG8451202.1"/>
    </source>
</evidence>
<feature type="compositionally biased region" description="Polar residues" evidence="1">
    <location>
        <begin position="497"/>
        <end position="506"/>
    </location>
</feature>
<sequence length="653" mass="73571">MRRCTLRNCAIAETCKLILTDFYQPNTNFNPYIHYNAEQFALSNGGPAYNVPALNVASGTQFNAQQPSRFEAPNLQRVPTTLNYSIRHTSENEGEFESKLIGSPNNAIPEQMNSAAMLDKQYLLLGNDNGLWVMDFSTHWDLIKPLQLIRGCSFKKLHVLEEYNMMIAIAGKKDMIRIYRLDSLLHLIKFVSNSESKSPIDLSKAPRKIAAPKCESCGRILEDNRTSPNCPHCGFAPSVNSKLVSNLAEPLRPSPSKLNRKLSTFTSNLSIYVRNYLSNSPGINASMWRWATDYISLPESVKDCTTFDITEIKNIIYLTAVTLNNGIILFSMPTEMKGSPDCKFDYLKSYYVPGSLNFVNVVVDSSSIKQIIAITGIGSSKAAIIDCYTTDVTEINMKKNITPKDVEFPSWTNFIQIPYSYSLDFLNNNPIVTDDRPIIPLSPPYNQSHLSPSFLTYSHNTPPEKGNDNISRRFTYQVNRITNETLDQDTARRRSSEFPSVTNSDVPLSPPMSPVKATFETLLPGQVFVCTISNTSYLVNIHAEPYKHHRSIHWSSDPIHITLLPTFDDILLIAFEKQTIEIASLKTGKVIKKVTGGSQVKFLGESLKKPPQPKGNLPQYKTDENHLNNFIRKHVFWSSKMNTDVYVYRGLIA</sequence>
<dbReference type="EMBL" id="CAJVPZ010000056">
    <property type="protein sequence ID" value="CAG8451202.1"/>
    <property type="molecule type" value="Genomic_DNA"/>
</dbReference>
<accession>A0A9N8VHZ2</accession>
<dbReference type="PROSITE" id="PS50219">
    <property type="entry name" value="CNH"/>
    <property type="match status" value="1"/>
</dbReference>
<gene>
    <name evidence="3" type="ORF">RFULGI_LOCUS236</name>
</gene>
<protein>
    <submittedName>
        <fullName evidence="3">11042_t:CDS:1</fullName>
    </submittedName>
</protein>
<evidence type="ECO:0000256" key="1">
    <source>
        <dbReference type="SAM" id="MobiDB-lite"/>
    </source>
</evidence>
<dbReference type="OrthoDB" id="6415790at2759"/>
<comment type="caution">
    <text evidence="3">The sequence shown here is derived from an EMBL/GenBank/DDBJ whole genome shotgun (WGS) entry which is preliminary data.</text>
</comment>
<dbReference type="InterPro" id="IPR001180">
    <property type="entry name" value="CNH_dom"/>
</dbReference>
<dbReference type="Proteomes" id="UP000789396">
    <property type="component" value="Unassembled WGS sequence"/>
</dbReference>
<feature type="domain" description="CNH" evidence="2">
    <location>
        <begin position="109"/>
        <end position="610"/>
    </location>
</feature>
<dbReference type="AlphaFoldDB" id="A0A9N8VHZ2"/>
<reference evidence="3" key="1">
    <citation type="submission" date="2021-06" db="EMBL/GenBank/DDBJ databases">
        <authorList>
            <person name="Kallberg Y."/>
            <person name="Tangrot J."/>
            <person name="Rosling A."/>
        </authorList>
    </citation>
    <scope>NUCLEOTIDE SEQUENCE</scope>
    <source>
        <strain evidence="3">IN212</strain>
    </source>
</reference>
<evidence type="ECO:0000259" key="2">
    <source>
        <dbReference type="PROSITE" id="PS50219"/>
    </source>
</evidence>
<feature type="region of interest" description="Disordered" evidence="1">
    <location>
        <begin position="485"/>
        <end position="510"/>
    </location>
</feature>
<proteinExistence type="predicted"/>
<evidence type="ECO:0000313" key="4">
    <source>
        <dbReference type="Proteomes" id="UP000789396"/>
    </source>
</evidence>
<dbReference type="Pfam" id="PF00780">
    <property type="entry name" value="CNH"/>
    <property type="match status" value="1"/>
</dbReference>
<name>A0A9N8VHZ2_9GLOM</name>
<keyword evidence="4" id="KW-1185">Reference proteome</keyword>
<organism evidence="3 4">
    <name type="scientific">Racocetra fulgida</name>
    <dbReference type="NCBI Taxonomy" id="60492"/>
    <lineage>
        <taxon>Eukaryota</taxon>
        <taxon>Fungi</taxon>
        <taxon>Fungi incertae sedis</taxon>
        <taxon>Mucoromycota</taxon>
        <taxon>Glomeromycotina</taxon>
        <taxon>Glomeromycetes</taxon>
        <taxon>Diversisporales</taxon>
        <taxon>Gigasporaceae</taxon>
        <taxon>Racocetra</taxon>
    </lineage>
</organism>